<proteinExistence type="inferred from homology"/>
<protein>
    <submittedName>
        <fullName evidence="4">Uncharacterized protein</fullName>
    </submittedName>
</protein>
<dbReference type="InterPro" id="IPR001404">
    <property type="entry name" value="Hsp90_fam"/>
</dbReference>
<dbReference type="GO" id="GO:0016887">
    <property type="term" value="F:ATP hydrolysis activity"/>
    <property type="evidence" value="ECO:0007669"/>
    <property type="project" value="InterPro"/>
</dbReference>
<dbReference type="AlphaFoldDB" id="A0AAD5S8J3"/>
<organism evidence="4 5">
    <name type="scientific">Rhizophlyctis rosea</name>
    <dbReference type="NCBI Taxonomy" id="64517"/>
    <lineage>
        <taxon>Eukaryota</taxon>
        <taxon>Fungi</taxon>
        <taxon>Fungi incertae sedis</taxon>
        <taxon>Chytridiomycota</taxon>
        <taxon>Chytridiomycota incertae sedis</taxon>
        <taxon>Chytridiomycetes</taxon>
        <taxon>Rhizophlyctidales</taxon>
        <taxon>Rhizophlyctidaceae</taxon>
        <taxon>Rhizophlyctis</taxon>
    </lineage>
</organism>
<evidence type="ECO:0000313" key="5">
    <source>
        <dbReference type="Proteomes" id="UP001212841"/>
    </source>
</evidence>
<evidence type="ECO:0000256" key="1">
    <source>
        <dbReference type="ARBA" id="ARBA00008239"/>
    </source>
</evidence>
<evidence type="ECO:0000256" key="3">
    <source>
        <dbReference type="SAM" id="MobiDB-lite"/>
    </source>
</evidence>
<dbReference type="GO" id="GO:0005524">
    <property type="term" value="F:ATP binding"/>
    <property type="evidence" value="ECO:0007669"/>
    <property type="project" value="InterPro"/>
</dbReference>
<dbReference type="InterPro" id="IPR037196">
    <property type="entry name" value="HSP90_C"/>
</dbReference>
<dbReference type="Proteomes" id="UP001212841">
    <property type="component" value="Unassembled WGS sequence"/>
</dbReference>
<sequence length="144" mass="15546">MLPSAPADGEESAEQASQTDPDPSFMPAGGGLLQLIVDALGPPPPEGAQSDLDESQGDNGPPSIIDILFLMGTEEHRHPGSDSPVSPSAWMRFRKAKRVSTSIPDHSIVQALKTKVDADKNDKTVKNLTYLLFETAHQLYRKVQ</sequence>
<gene>
    <name evidence="4" type="ORF">HK097_009695</name>
</gene>
<keyword evidence="2" id="KW-0143">Chaperone</keyword>
<accession>A0AAD5S8J3</accession>
<evidence type="ECO:0000256" key="2">
    <source>
        <dbReference type="ARBA" id="ARBA00023186"/>
    </source>
</evidence>
<reference evidence="4" key="1">
    <citation type="submission" date="2020-05" db="EMBL/GenBank/DDBJ databases">
        <title>Phylogenomic resolution of chytrid fungi.</title>
        <authorList>
            <person name="Stajich J.E."/>
            <person name="Amses K."/>
            <person name="Simmons R."/>
            <person name="Seto K."/>
            <person name="Myers J."/>
            <person name="Bonds A."/>
            <person name="Quandt C.A."/>
            <person name="Barry K."/>
            <person name="Liu P."/>
            <person name="Grigoriev I."/>
            <person name="Longcore J.E."/>
            <person name="James T.Y."/>
        </authorList>
    </citation>
    <scope>NUCLEOTIDE SEQUENCE</scope>
    <source>
        <strain evidence="4">JEL0318</strain>
    </source>
</reference>
<name>A0AAD5S8J3_9FUNG</name>
<comment type="caution">
    <text evidence="4">The sequence shown here is derived from an EMBL/GenBank/DDBJ whole genome shotgun (WGS) entry which is preliminary data.</text>
</comment>
<dbReference type="GO" id="GO:0140662">
    <property type="term" value="F:ATP-dependent protein folding chaperone"/>
    <property type="evidence" value="ECO:0007669"/>
    <property type="project" value="InterPro"/>
</dbReference>
<dbReference type="Gene3D" id="1.20.120.790">
    <property type="entry name" value="Heat shock protein 90, C-terminal domain"/>
    <property type="match status" value="1"/>
</dbReference>
<comment type="similarity">
    <text evidence="1">Belongs to the heat shock protein 90 family.</text>
</comment>
<evidence type="ECO:0000313" key="4">
    <source>
        <dbReference type="EMBL" id="KAJ3049296.1"/>
    </source>
</evidence>
<dbReference type="Pfam" id="PF00183">
    <property type="entry name" value="HSP90"/>
    <property type="match status" value="1"/>
</dbReference>
<dbReference type="EMBL" id="JADGJD010000664">
    <property type="protein sequence ID" value="KAJ3049296.1"/>
    <property type="molecule type" value="Genomic_DNA"/>
</dbReference>
<dbReference type="GO" id="GO:0051082">
    <property type="term" value="F:unfolded protein binding"/>
    <property type="evidence" value="ECO:0007669"/>
    <property type="project" value="InterPro"/>
</dbReference>
<feature type="region of interest" description="Disordered" evidence="3">
    <location>
        <begin position="1"/>
        <end position="64"/>
    </location>
</feature>
<keyword evidence="5" id="KW-1185">Reference proteome</keyword>